<gene>
    <name evidence="3" type="ORF">SNEC2469_LOCUS4755</name>
</gene>
<keyword evidence="4" id="KW-1185">Reference proteome</keyword>
<proteinExistence type="predicted"/>
<protein>
    <recommendedName>
        <fullName evidence="2">G-patch domain-containing protein</fullName>
    </recommendedName>
</protein>
<evidence type="ECO:0000259" key="2">
    <source>
        <dbReference type="PROSITE" id="PS50174"/>
    </source>
</evidence>
<evidence type="ECO:0000313" key="4">
    <source>
        <dbReference type="Proteomes" id="UP000601435"/>
    </source>
</evidence>
<dbReference type="GO" id="GO:0003676">
    <property type="term" value="F:nucleic acid binding"/>
    <property type="evidence" value="ECO:0007669"/>
    <property type="project" value="InterPro"/>
</dbReference>
<dbReference type="PROSITE" id="PS50174">
    <property type="entry name" value="G_PATCH"/>
    <property type="match status" value="1"/>
</dbReference>
<evidence type="ECO:0000313" key="3">
    <source>
        <dbReference type="EMBL" id="CAE7245598.1"/>
    </source>
</evidence>
<dbReference type="AlphaFoldDB" id="A0A812LQX8"/>
<name>A0A812LQX8_9DINO</name>
<accession>A0A812LQX8</accession>
<dbReference type="EMBL" id="CAJNJA010009320">
    <property type="protein sequence ID" value="CAE7245598.1"/>
    <property type="molecule type" value="Genomic_DNA"/>
</dbReference>
<feature type="domain" description="G-patch" evidence="2">
    <location>
        <begin position="18"/>
        <end position="64"/>
    </location>
</feature>
<feature type="region of interest" description="Disordered" evidence="1">
    <location>
        <begin position="98"/>
        <end position="124"/>
    </location>
</feature>
<reference evidence="3" key="1">
    <citation type="submission" date="2021-02" db="EMBL/GenBank/DDBJ databases">
        <authorList>
            <person name="Dougan E. K."/>
            <person name="Rhodes N."/>
            <person name="Thang M."/>
            <person name="Chan C."/>
        </authorList>
    </citation>
    <scope>NUCLEOTIDE SEQUENCE</scope>
</reference>
<feature type="non-terminal residue" evidence="3">
    <location>
        <position position="571"/>
    </location>
</feature>
<organism evidence="3 4">
    <name type="scientific">Symbiodinium necroappetens</name>
    <dbReference type="NCBI Taxonomy" id="1628268"/>
    <lineage>
        <taxon>Eukaryota</taxon>
        <taxon>Sar</taxon>
        <taxon>Alveolata</taxon>
        <taxon>Dinophyceae</taxon>
        <taxon>Suessiales</taxon>
        <taxon>Symbiodiniaceae</taxon>
        <taxon>Symbiodinium</taxon>
    </lineage>
</organism>
<comment type="caution">
    <text evidence="3">The sequence shown here is derived from an EMBL/GenBank/DDBJ whole genome shotgun (WGS) entry which is preliminary data.</text>
</comment>
<dbReference type="OrthoDB" id="409372at2759"/>
<dbReference type="Proteomes" id="UP000601435">
    <property type="component" value="Unassembled WGS sequence"/>
</dbReference>
<sequence length="571" mass="63480">QIKRMKLEAKEVLYRPIQEGFGFKMLQKFGWKEGEGLGKHEKGLATPLWADPREGRSGLYSAQMGESRPPRPPDEEEDWMNPKPLAANPLRFVSEGTPVEKPPAVSSPKIPGFVPARNSGNGMPGWVAPRQPPTRARPRPSISAAWLRLHCWACSRISSGRQGPETVAQLCSASFWPRRFRAKPETVFSGWWTSDWAQRHQQIGDRHHRCLSQEALNNLVCHRKGDTIQVRLWMSFNQTPEEEHMNDPWVIPAASANTLPPNPLPQSLDNMSIQSNDVPTGPVPAGPVPSGPVPSPSLDALIAALKWQTPNWAEKLWTEHWKPSRYGGAKAWAEVDAVIDKAGHRRCGTARDSWSCNGIGYARELNKTRLWNSSFDLFRLPPGTQIIGFGNSMLAELVHTVICNHQWDLVMPSPDIRTNSVIAHSNTSNITLALISNDQDIDGSMKPWHPADLVKRADWRAHVFVVGSLNNKQEKNATWKDERRNLLGATSPDATIIDLPGKHTGDCCSTLGCGHSKGCENKFIPGHTCLPGPVLRYAEQLVHVMHQAVLKKDLTQSCLGVGLERPSYECV</sequence>
<evidence type="ECO:0000256" key="1">
    <source>
        <dbReference type="SAM" id="MobiDB-lite"/>
    </source>
</evidence>
<feature type="region of interest" description="Disordered" evidence="1">
    <location>
        <begin position="43"/>
        <end position="83"/>
    </location>
</feature>
<dbReference type="Pfam" id="PF01585">
    <property type="entry name" value="G-patch"/>
    <property type="match status" value="1"/>
</dbReference>
<dbReference type="SMART" id="SM00443">
    <property type="entry name" value="G_patch"/>
    <property type="match status" value="1"/>
</dbReference>
<dbReference type="InterPro" id="IPR000467">
    <property type="entry name" value="G_patch_dom"/>
</dbReference>